<evidence type="ECO:0000259" key="8">
    <source>
        <dbReference type="PROSITE" id="PS50928"/>
    </source>
</evidence>
<name>E1R7T7_SEDSS</name>
<feature type="transmembrane region" description="Helical" evidence="7">
    <location>
        <begin position="15"/>
        <end position="33"/>
    </location>
</feature>
<dbReference type="Proteomes" id="UP000002318">
    <property type="component" value="Chromosome"/>
</dbReference>
<comment type="similarity">
    <text evidence="7">Belongs to the binding-protein-dependent transport system permease family.</text>
</comment>
<evidence type="ECO:0000256" key="1">
    <source>
        <dbReference type="ARBA" id="ARBA00004651"/>
    </source>
</evidence>
<sequence>MKEHETHFGRAAKRLLLPAMVLCAYLIVTLTGWVNPYLIPPPGQIGQAFISMLLDGSLVMHILISLRRVFLGFFLAAGIALPLALLCYFFPLLSEYCSGLLHFLRNTPPLAMVPLLILWFGIGEGSKLALIVLACFFPIFLNTLNGLQQVDHRLLEMGETLELSRKEQTLHILFPEALPSMLTGLRLGFGYSWRALIGAEMIAASSGLGYLILDAELLARTDKVFIGILSIGSLGLLMDYCSMKGLEKAFPWIRGQV</sequence>
<keyword evidence="5 7" id="KW-1133">Transmembrane helix</keyword>
<keyword evidence="10" id="KW-1185">Reference proteome</keyword>
<proteinExistence type="inferred from homology"/>
<evidence type="ECO:0000256" key="4">
    <source>
        <dbReference type="ARBA" id="ARBA00022692"/>
    </source>
</evidence>
<evidence type="ECO:0000313" key="9">
    <source>
        <dbReference type="EMBL" id="ADK82792.1"/>
    </source>
</evidence>
<dbReference type="Gene3D" id="1.10.3720.10">
    <property type="entry name" value="MetI-like"/>
    <property type="match status" value="1"/>
</dbReference>
<feature type="transmembrane region" description="Helical" evidence="7">
    <location>
        <begin position="70"/>
        <end position="91"/>
    </location>
</feature>
<keyword evidence="6 7" id="KW-0472">Membrane</keyword>
<evidence type="ECO:0000256" key="6">
    <source>
        <dbReference type="ARBA" id="ARBA00023136"/>
    </source>
</evidence>
<dbReference type="AlphaFoldDB" id="E1R7T7"/>
<feature type="transmembrane region" description="Helical" evidence="7">
    <location>
        <begin position="191"/>
        <end position="212"/>
    </location>
</feature>
<feature type="transmembrane region" description="Helical" evidence="7">
    <location>
        <begin position="224"/>
        <end position="241"/>
    </location>
</feature>
<evidence type="ECO:0000256" key="3">
    <source>
        <dbReference type="ARBA" id="ARBA00022475"/>
    </source>
</evidence>
<keyword evidence="3" id="KW-1003">Cell membrane</keyword>
<feature type="transmembrane region" description="Helical" evidence="7">
    <location>
        <begin position="45"/>
        <end position="64"/>
    </location>
</feature>
<dbReference type="PROSITE" id="PS50928">
    <property type="entry name" value="ABC_TM1"/>
    <property type="match status" value="1"/>
</dbReference>
<protein>
    <submittedName>
        <fullName evidence="9">Binding-protein-dependent transport systems inner membrane component</fullName>
    </submittedName>
</protein>
<comment type="subcellular location">
    <subcellularLocation>
        <location evidence="1 7">Cell membrane</location>
        <topology evidence="1 7">Multi-pass membrane protein</topology>
    </subcellularLocation>
</comment>
<evidence type="ECO:0000256" key="5">
    <source>
        <dbReference type="ARBA" id="ARBA00022989"/>
    </source>
</evidence>
<reference evidence="9 10" key="1">
    <citation type="journal article" date="2010" name="Stand. Genomic Sci.">
        <title>Complete genome sequence of Spirochaeta smaragdinae type strain (SEBR 4228).</title>
        <authorList>
            <person name="Mavromatis K."/>
            <person name="Yasawong M."/>
            <person name="Chertkov O."/>
            <person name="Lapidus A."/>
            <person name="Lucas S."/>
            <person name="Nolan M."/>
            <person name="Del Rio T.G."/>
            <person name="Tice H."/>
            <person name="Cheng J.F."/>
            <person name="Pitluck S."/>
            <person name="Liolios K."/>
            <person name="Ivanova N."/>
            <person name="Tapia R."/>
            <person name="Han C."/>
            <person name="Bruce D."/>
            <person name="Goodwin L."/>
            <person name="Pati A."/>
            <person name="Chen A."/>
            <person name="Palaniappan K."/>
            <person name="Land M."/>
            <person name="Hauser L."/>
            <person name="Chang Y.J."/>
            <person name="Jeffries C.D."/>
            <person name="Detter J.C."/>
            <person name="Rohde M."/>
            <person name="Brambilla E."/>
            <person name="Spring S."/>
            <person name="Goker M."/>
            <person name="Sikorski J."/>
            <person name="Woyke T."/>
            <person name="Bristow J."/>
            <person name="Eisen J.A."/>
            <person name="Markowitz V."/>
            <person name="Hugenholtz P."/>
            <person name="Klenk H.P."/>
            <person name="Kyrpides N.C."/>
        </authorList>
    </citation>
    <scope>NUCLEOTIDE SEQUENCE [LARGE SCALE GENOMIC DNA]</scope>
    <source>
        <strain evidence="10">DSM 11293 / JCM 15392 / SEBR 4228</strain>
    </source>
</reference>
<evidence type="ECO:0000256" key="2">
    <source>
        <dbReference type="ARBA" id="ARBA00022448"/>
    </source>
</evidence>
<dbReference type="HOGENOM" id="CLU_046113_1_4_12"/>
<dbReference type="CDD" id="cd06261">
    <property type="entry name" value="TM_PBP2"/>
    <property type="match status" value="1"/>
</dbReference>
<dbReference type="EMBL" id="CP002116">
    <property type="protein sequence ID" value="ADK82792.1"/>
    <property type="molecule type" value="Genomic_DNA"/>
</dbReference>
<keyword evidence="4 7" id="KW-0812">Transmembrane</keyword>
<keyword evidence="2 7" id="KW-0813">Transport</keyword>
<dbReference type="Pfam" id="PF00528">
    <property type="entry name" value="BPD_transp_1"/>
    <property type="match status" value="1"/>
</dbReference>
<dbReference type="InterPro" id="IPR000515">
    <property type="entry name" value="MetI-like"/>
</dbReference>
<accession>E1R7T7</accession>
<dbReference type="STRING" id="573413.Spirs_3706"/>
<feature type="domain" description="ABC transmembrane type-1" evidence="8">
    <location>
        <begin position="62"/>
        <end position="247"/>
    </location>
</feature>
<evidence type="ECO:0000313" key="10">
    <source>
        <dbReference type="Proteomes" id="UP000002318"/>
    </source>
</evidence>
<dbReference type="PANTHER" id="PTHR30151:SF0">
    <property type="entry name" value="ABC TRANSPORTER PERMEASE PROTEIN MJ0413-RELATED"/>
    <property type="match status" value="1"/>
</dbReference>
<dbReference type="InterPro" id="IPR035906">
    <property type="entry name" value="MetI-like_sf"/>
</dbReference>
<dbReference type="KEGG" id="ssm:Spirs_3706"/>
<dbReference type="FunFam" id="1.10.3720.10:FF:000003">
    <property type="entry name" value="Aliphatic sulfonate ABC transporter permease"/>
    <property type="match status" value="1"/>
</dbReference>
<dbReference type="GO" id="GO:0005886">
    <property type="term" value="C:plasma membrane"/>
    <property type="evidence" value="ECO:0007669"/>
    <property type="project" value="UniProtKB-SubCell"/>
</dbReference>
<dbReference type="SUPFAM" id="SSF161098">
    <property type="entry name" value="MetI-like"/>
    <property type="match status" value="1"/>
</dbReference>
<dbReference type="OrthoDB" id="9804353at2"/>
<feature type="transmembrane region" description="Helical" evidence="7">
    <location>
        <begin position="128"/>
        <end position="147"/>
    </location>
</feature>
<organism evidence="9 10">
    <name type="scientific">Sediminispirochaeta smaragdinae (strain DSM 11293 / JCM 15392 / SEBR 4228)</name>
    <name type="common">Spirochaeta smaragdinae</name>
    <dbReference type="NCBI Taxonomy" id="573413"/>
    <lineage>
        <taxon>Bacteria</taxon>
        <taxon>Pseudomonadati</taxon>
        <taxon>Spirochaetota</taxon>
        <taxon>Spirochaetia</taxon>
        <taxon>Spirochaetales</taxon>
        <taxon>Spirochaetaceae</taxon>
        <taxon>Sediminispirochaeta</taxon>
    </lineage>
</organism>
<dbReference type="PANTHER" id="PTHR30151">
    <property type="entry name" value="ALKANE SULFONATE ABC TRANSPORTER-RELATED, MEMBRANE SUBUNIT"/>
    <property type="match status" value="1"/>
</dbReference>
<dbReference type="RefSeq" id="WP_013256251.1">
    <property type="nucleotide sequence ID" value="NC_014364.1"/>
</dbReference>
<gene>
    <name evidence="9" type="ordered locus">Spirs_3706</name>
</gene>
<evidence type="ECO:0000256" key="7">
    <source>
        <dbReference type="RuleBase" id="RU363032"/>
    </source>
</evidence>
<dbReference type="GO" id="GO:0042918">
    <property type="term" value="P:alkanesulfonate transmembrane transport"/>
    <property type="evidence" value="ECO:0007669"/>
    <property type="project" value="UniProtKB-ARBA"/>
</dbReference>
<feature type="transmembrane region" description="Helical" evidence="7">
    <location>
        <begin position="103"/>
        <end position="122"/>
    </location>
</feature>
<dbReference type="eggNOG" id="COG0600">
    <property type="taxonomic scope" value="Bacteria"/>
</dbReference>